<accession>K6YX88</accession>
<dbReference type="AlphaFoldDB" id="K6YX88"/>
<name>K6YX88_9ALTE</name>
<sequence length="319" mass="36387">MSIIQNAIDSIQIGVEDFESDDDRRSVSAVRNITAGILLLYKEKLCQLSPDDNKELLIKQHIRPVKIGDGKIGFEGKGNKTVDVISIKERFKSLNITVVWNRFDEISNLRNDLEHYYTSKSPDAVREIVTKSFLLIRDFLSEHLELDPQETLGNDCWTTLLKVSDVYLAEEKACKATIDAVDWKYDSVESALEYLRSNQCHSSLIQAPYQEDLYPTIDLRCKSCGHDFCFDDALEQCIYDSFASGAIRNAMDGGYSPFDTCNECRKRTFIHADAYCVACGYEMEYISCENCEESLTLDDQCNEGKCSSCQYEWEKIMAE</sequence>
<keyword evidence="2" id="KW-1185">Reference proteome</keyword>
<evidence type="ECO:0000313" key="2">
    <source>
        <dbReference type="Proteomes" id="UP000006251"/>
    </source>
</evidence>
<protein>
    <submittedName>
        <fullName evidence="1">Uncharacterized protein</fullName>
    </submittedName>
</protein>
<dbReference type="RefSeq" id="WP_006010895.1">
    <property type="nucleotide sequence ID" value="NZ_BAEQ01000026.1"/>
</dbReference>
<gene>
    <name evidence="1" type="ORF">GPAL_1748</name>
</gene>
<comment type="caution">
    <text evidence="1">The sequence shown here is derived from an EMBL/GenBank/DDBJ whole genome shotgun (WGS) entry which is preliminary data.</text>
</comment>
<dbReference type="Proteomes" id="UP000006251">
    <property type="component" value="Unassembled WGS sequence"/>
</dbReference>
<organism evidence="1 2">
    <name type="scientific">Brumicola pallidula DSM 14239 = ACAM 615</name>
    <dbReference type="NCBI Taxonomy" id="1121922"/>
    <lineage>
        <taxon>Bacteria</taxon>
        <taxon>Pseudomonadati</taxon>
        <taxon>Pseudomonadota</taxon>
        <taxon>Gammaproteobacteria</taxon>
        <taxon>Alteromonadales</taxon>
        <taxon>Alteromonadaceae</taxon>
        <taxon>Brumicola</taxon>
    </lineage>
</organism>
<dbReference type="OrthoDB" id="5941857at2"/>
<dbReference type="EMBL" id="BAEQ01000026">
    <property type="protein sequence ID" value="GAC28611.1"/>
    <property type="molecule type" value="Genomic_DNA"/>
</dbReference>
<evidence type="ECO:0000313" key="1">
    <source>
        <dbReference type="EMBL" id="GAC28611.1"/>
    </source>
</evidence>
<reference evidence="2" key="1">
    <citation type="journal article" date="2014" name="Environ. Microbiol.">
        <title>Comparative genomics of the marine bacterial genus Glaciecola reveals the high degree of genomic diversity and genomic characteristic for cold adaptation.</title>
        <authorList>
            <person name="Qin Q.L."/>
            <person name="Xie B.B."/>
            <person name="Yu Y."/>
            <person name="Shu Y.L."/>
            <person name="Rong J.C."/>
            <person name="Zhang Y.J."/>
            <person name="Zhao D.L."/>
            <person name="Chen X.L."/>
            <person name="Zhang X.Y."/>
            <person name="Chen B."/>
            <person name="Zhou B.C."/>
            <person name="Zhang Y.Z."/>
        </authorList>
    </citation>
    <scope>NUCLEOTIDE SEQUENCE [LARGE SCALE GENOMIC DNA]</scope>
    <source>
        <strain evidence="2">ACAM 615</strain>
    </source>
</reference>
<proteinExistence type="predicted"/>